<evidence type="ECO:0000256" key="6">
    <source>
        <dbReference type="ARBA" id="ARBA00023136"/>
    </source>
</evidence>
<feature type="transmembrane region" description="Helical" evidence="7">
    <location>
        <begin position="179"/>
        <end position="203"/>
    </location>
</feature>
<dbReference type="InterPro" id="IPR035906">
    <property type="entry name" value="MetI-like_sf"/>
</dbReference>
<keyword evidence="3" id="KW-1003">Cell membrane</keyword>
<keyword evidence="2 7" id="KW-0813">Transport</keyword>
<comment type="caution">
    <text evidence="9">The sequence shown here is derived from an EMBL/GenBank/DDBJ whole genome shotgun (WGS) entry which is preliminary data.</text>
</comment>
<evidence type="ECO:0000256" key="5">
    <source>
        <dbReference type="ARBA" id="ARBA00022989"/>
    </source>
</evidence>
<comment type="similarity">
    <text evidence="7">Belongs to the binding-protein-dependent transport system permease family.</text>
</comment>
<dbReference type="PANTHER" id="PTHR43005:SF2">
    <property type="entry name" value="INTEGRAL MEMBRANE SUGAR TRANSPORT PROTEIN"/>
    <property type="match status" value="1"/>
</dbReference>
<organism evidence="9 10">
    <name type="scientific">Pseudonocardia adelaidensis</name>
    <dbReference type="NCBI Taxonomy" id="648754"/>
    <lineage>
        <taxon>Bacteria</taxon>
        <taxon>Bacillati</taxon>
        <taxon>Actinomycetota</taxon>
        <taxon>Actinomycetes</taxon>
        <taxon>Pseudonocardiales</taxon>
        <taxon>Pseudonocardiaceae</taxon>
        <taxon>Pseudonocardia</taxon>
    </lineage>
</organism>
<keyword evidence="10" id="KW-1185">Reference proteome</keyword>
<proteinExistence type="inferred from homology"/>
<dbReference type="PROSITE" id="PS50928">
    <property type="entry name" value="ABC_TM1"/>
    <property type="match status" value="1"/>
</dbReference>
<protein>
    <submittedName>
        <fullName evidence="9">Sugar ABC transporter permease</fullName>
    </submittedName>
</protein>
<gene>
    <name evidence="9" type="ORF">GCM10023320_63140</name>
</gene>
<dbReference type="SUPFAM" id="SSF161098">
    <property type="entry name" value="MetI-like"/>
    <property type="match status" value="1"/>
</dbReference>
<comment type="subcellular location">
    <subcellularLocation>
        <location evidence="1 7">Cell membrane</location>
        <topology evidence="1 7">Multi-pass membrane protein</topology>
    </subcellularLocation>
</comment>
<sequence>MTEGVLTRRAVEPVEVPPGPRARRRPWRAGPGPWLLPSVLVLLAVSLFPQVYALVNSLRFYNLGVDLDPRGFVGLDNYGAALTDATFLGSIARTLLFAGCVTVVEVVLGVLLALLLRLDLPGTGVARSVLVMPVAIAPAVAGLAFRSMYDPATGLVPNVLSAIGIGTPEGGLLGDPGTAMLAVAVTDVWQWTPFVTLIVLAAMQGVPGEVVEAARLDGAGTVRVLWSMVLPLIGSTLATVAILRFIQSVNVFDIFYVQTRGGPGTSTTTLGLDIYFTGLSDYNIGLASAMTWVASVVVAVLVNVYLVVTNRRNA</sequence>
<evidence type="ECO:0000256" key="2">
    <source>
        <dbReference type="ARBA" id="ARBA00022448"/>
    </source>
</evidence>
<evidence type="ECO:0000259" key="8">
    <source>
        <dbReference type="PROSITE" id="PS50928"/>
    </source>
</evidence>
<feature type="transmembrane region" description="Helical" evidence="7">
    <location>
        <begin position="128"/>
        <end position="149"/>
    </location>
</feature>
<keyword evidence="4 7" id="KW-0812">Transmembrane</keyword>
<evidence type="ECO:0000313" key="10">
    <source>
        <dbReference type="Proteomes" id="UP001500804"/>
    </source>
</evidence>
<evidence type="ECO:0000256" key="7">
    <source>
        <dbReference type="RuleBase" id="RU363032"/>
    </source>
</evidence>
<evidence type="ECO:0000256" key="3">
    <source>
        <dbReference type="ARBA" id="ARBA00022475"/>
    </source>
</evidence>
<feature type="transmembrane region" description="Helical" evidence="7">
    <location>
        <begin position="34"/>
        <end position="55"/>
    </location>
</feature>
<dbReference type="InterPro" id="IPR000515">
    <property type="entry name" value="MetI-like"/>
</dbReference>
<evidence type="ECO:0000256" key="1">
    <source>
        <dbReference type="ARBA" id="ARBA00004651"/>
    </source>
</evidence>
<dbReference type="EMBL" id="BAABJO010000030">
    <property type="protein sequence ID" value="GAA5134746.1"/>
    <property type="molecule type" value="Genomic_DNA"/>
</dbReference>
<dbReference type="RefSeq" id="WP_345610083.1">
    <property type="nucleotide sequence ID" value="NZ_BAABJO010000030.1"/>
</dbReference>
<feature type="transmembrane region" description="Helical" evidence="7">
    <location>
        <begin position="224"/>
        <end position="246"/>
    </location>
</feature>
<evidence type="ECO:0000313" key="9">
    <source>
        <dbReference type="EMBL" id="GAA5134746.1"/>
    </source>
</evidence>
<feature type="domain" description="ABC transmembrane type-1" evidence="8">
    <location>
        <begin position="91"/>
        <end position="303"/>
    </location>
</feature>
<evidence type="ECO:0000256" key="4">
    <source>
        <dbReference type="ARBA" id="ARBA00022692"/>
    </source>
</evidence>
<dbReference type="Pfam" id="PF00528">
    <property type="entry name" value="BPD_transp_1"/>
    <property type="match status" value="1"/>
</dbReference>
<accession>A0ABP9NVI2</accession>
<feature type="transmembrane region" description="Helical" evidence="7">
    <location>
        <begin position="289"/>
        <end position="308"/>
    </location>
</feature>
<keyword evidence="6 7" id="KW-0472">Membrane</keyword>
<dbReference type="PANTHER" id="PTHR43005">
    <property type="entry name" value="BLR7065 PROTEIN"/>
    <property type="match status" value="1"/>
</dbReference>
<dbReference type="CDD" id="cd06261">
    <property type="entry name" value="TM_PBP2"/>
    <property type="match status" value="1"/>
</dbReference>
<name>A0ABP9NVI2_9PSEU</name>
<feature type="transmembrane region" description="Helical" evidence="7">
    <location>
        <begin position="95"/>
        <end position="116"/>
    </location>
</feature>
<dbReference type="Gene3D" id="1.10.3720.10">
    <property type="entry name" value="MetI-like"/>
    <property type="match status" value="1"/>
</dbReference>
<dbReference type="Proteomes" id="UP001500804">
    <property type="component" value="Unassembled WGS sequence"/>
</dbReference>
<reference evidence="10" key="1">
    <citation type="journal article" date="2019" name="Int. J. Syst. Evol. Microbiol.">
        <title>The Global Catalogue of Microorganisms (GCM) 10K type strain sequencing project: providing services to taxonomists for standard genome sequencing and annotation.</title>
        <authorList>
            <consortium name="The Broad Institute Genomics Platform"/>
            <consortium name="The Broad Institute Genome Sequencing Center for Infectious Disease"/>
            <person name="Wu L."/>
            <person name="Ma J."/>
        </authorList>
    </citation>
    <scope>NUCLEOTIDE SEQUENCE [LARGE SCALE GENOMIC DNA]</scope>
    <source>
        <strain evidence="10">JCM 18302</strain>
    </source>
</reference>
<keyword evidence="5 7" id="KW-1133">Transmembrane helix</keyword>